<comment type="caution">
    <text evidence="1">The sequence shown here is derived from an EMBL/GenBank/DDBJ whole genome shotgun (WGS) entry which is preliminary data.</text>
</comment>
<dbReference type="Proteomes" id="UP001396334">
    <property type="component" value="Unassembled WGS sequence"/>
</dbReference>
<protein>
    <submittedName>
        <fullName evidence="1">Uncharacterized protein</fullName>
    </submittedName>
</protein>
<sequence>MVPHSFCDYMVWNDNVFKGKSVDVTQLFSFSEVLIGVVVQGQIPVYIYFHCRHCLGSVALCTMKRDGSAGGIGAILRGDKD</sequence>
<proteinExistence type="predicted"/>
<organism evidence="1 2">
    <name type="scientific">Hibiscus sabdariffa</name>
    <name type="common">roselle</name>
    <dbReference type="NCBI Taxonomy" id="183260"/>
    <lineage>
        <taxon>Eukaryota</taxon>
        <taxon>Viridiplantae</taxon>
        <taxon>Streptophyta</taxon>
        <taxon>Embryophyta</taxon>
        <taxon>Tracheophyta</taxon>
        <taxon>Spermatophyta</taxon>
        <taxon>Magnoliopsida</taxon>
        <taxon>eudicotyledons</taxon>
        <taxon>Gunneridae</taxon>
        <taxon>Pentapetalae</taxon>
        <taxon>rosids</taxon>
        <taxon>malvids</taxon>
        <taxon>Malvales</taxon>
        <taxon>Malvaceae</taxon>
        <taxon>Malvoideae</taxon>
        <taxon>Hibiscus</taxon>
    </lineage>
</organism>
<gene>
    <name evidence="1" type="ORF">V6N11_053263</name>
</gene>
<dbReference type="EMBL" id="JBBPBN010000001">
    <property type="protein sequence ID" value="KAK9047417.1"/>
    <property type="molecule type" value="Genomic_DNA"/>
</dbReference>
<name>A0ABR2UCR6_9ROSI</name>
<reference evidence="1 2" key="1">
    <citation type="journal article" date="2024" name="G3 (Bethesda)">
        <title>Genome assembly of Hibiscus sabdariffa L. provides insights into metabolisms of medicinal natural products.</title>
        <authorList>
            <person name="Kim T."/>
        </authorList>
    </citation>
    <scope>NUCLEOTIDE SEQUENCE [LARGE SCALE GENOMIC DNA]</scope>
    <source>
        <strain evidence="1">TK-2024</strain>
        <tissue evidence="1">Old leaves</tissue>
    </source>
</reference>
<accession>A0ABR2UCR6</accession>
<evidence type="ECO:0000313" key="2">
    <source>
        <dbReference type="Proteomes" id="UP001396334"/>
    </source>
</evidence>
<keyword evidence="2" id="KW-1185">Reference proteome</keyword>
<evidence type="ECO:0000313" key="1">
    <source>
        <dbReference type="EMBL" id="KAK9047417.1"/>
    </source>
</evidence>